<comment type="similarity">
    <text evidence="1">Belongs to the thioesterase family.</text>
</comment>
<keyword evidence="4" id="KW-1185">Reference proteome</keyword>
<dbReference type="Pfam" id="PF00975">
    <property type="entry name" value="Thioesterase"/>
    <property type="match status" value="1"/>
</dbReference>
<dbReference type="Gene3D" id="3.40.50.1820">
    <property type="entry name" value="alpha/beta hydrolase"/>
    <property type="match status" value="1"/>
</dbReference>
<evidence type="ECO:0000313" key="4">
    <source>
        <dbReference type="Proteomes" id="UP001595891"/>
    </source>
</evidence>
<dbReference type="InterPro" id="IPR029058">
    <property type="entry name" value="AB_hydrolase_fold"/>
</dbReference>
<accession>A0ABV9ETI0</accession>
<dbReference type="PANTHER" id="PTHR11487">
    <property type="entry name" value="THIOESTERASE"/>
    <property type="match status" value="1"/>
</dbReference>
<comment type="caution">
    <text evidence="3">The sequence shown here is derived from an EMBL/GenBank/DDBJ whole genome shotgun (WGS) entry which is preliminary data.</text>
</comment>
<dbReference type="EMBL" id="JBHSFN010000040">
    <property type="protein sequence ID" value="MFC4592045.1"/>
    <property type="molecule type" value="Genomic_DNA"/>
</dbReference>
<proteinExistence type="inferred from homology"/>
<dbReference type="SUPFAM" id="SSF53474">
    <property type="entry name" value="alpha/beta-Hydrolases"/>
    <property type="match status" value="1"/>
</dbReference>
<evidence type="ECO:0000256" key="1">
    <source>
        <dbReference type="ARBA" id="ARBA00007169"/>
    </source>
</evidence>
<organism evidence="3 4">
    <name type="scientific">Sphaerisporangium corydalis</name>
    <dbReference type="NCBI Taxonomy" id="1441875"/>
    <lineage>
        <taxon>Bacteria</taxon>
        <taxon>Bacillati</taxon>
        <taxon>Actinomycetota</taxon>
        <taxon>Actinomycetes</taxon>
        <taxon>Streptosporangiales</taxon>
        <taxon>Streptosporangiaceae</taxon>
        <taxon>Sphaerisporangium</taxon>
    </lineage>
</organism>
<reference evidence="4" key="1">
    <citation type="journal article" date="2019" name="Int. J. Syst. Evol. Microbiol.">
        <title>The Global Catalogue of Microorganisms (GCM) 10K type strain sequencing project: providing services to taxonomists for standard genome sequencing and annotation.</title>
        <authorList>
            <consortium name="The Broad Institute Genomics Platform"/>
            <consortium name="The Broad Institute Genome Sequencing Center for Infectious Disease"/>
            <person name="Wu L."/>
            <person name="Ma J."/>
        </authorList>
    </citation>
    <scope>NUCLEOTIDE SEQUENCE [LARGE SCALE GENOMIC DNA]</scope>
    <source>
        <strain evidence="4">CCUG 49560</strain>
    </source>
</reference>
<dbReference type="PANTHER" id="PTHR11487:SF0">
    <property type="entry name" value="S-ACYL FATTY ACID SYNTHASE THIOESTERASE, MEDIUM CHAIN"/>
    <property type="match status" value="1"/>
</dbReference>
<name>A0ABV9ETI0_9ACTN</name>
<dbReference type="InterPro" id="IPR001031">
    <property type="entry name" value="Thioesterase"/>
</dbReference>
<evidence type="ECO:0000259" key="2">
    <source>
        <dbReference type="Pfam" id="PF00975"/>
    </source>
</evidence>
<feature type="domain" description="Thioesterase" evidence="2">
    <location>
        <begin position="2"/>
        <end position="224"/>
    </location>
</feature>
<protein>
    <submittedName>
        <fullName evidence="3">Thioesterase II family protein</fullName>
    </submittedName>
</protein>
<evidence type="ECO:0000313" key="3">
    <source>
        <dbReference type="EMBL" id="MFC4592045.1"/>
    </source>
</evidence>
<dbReference type="Proteomes" id="UP001595891">
    <property type="component" value="Unassembled WGS sequence"/>
</dbReference>
<dbReference type="InterPro" id="IPR012223">
    <property type="entry name" value="TEII"/>
</dbReference>
<dbReference type="RefSeq" id="WP_262846590.1">
    <property type="nucleotide sequence ID" value="NZ_JANZYP010000048.1"/>
</dbReference>
<sequence length="234" mass="25676">MLCLPFAGAGPSFFHTWKDHCDELGLEVVPVKLPGRERWIDETPYTDVHVAVDGIFPDVVESLDPAVPVVVFGHSLGAVLAYELTRRLTEHGTRVDGLFVSGSPGPWSGRKPASEGLGDEEFLARVEELAGYRHQAFDVPDLRDLLLPTLRADVRMHEDYVPGHSERLPVPVTAFRGMADELVSLEQTEGWRAATGAEFELVELPGSHMYLADTPRVLLEMISTRARRGAPGAG</sequence>
<gene>
    <name evidence="3" type="ORF">ACFO8L_38570</name>
</gene>